<protein>
    <recommendedName>
        <fullName evidence="3">Endonuclease/exonuclease/phosphatase</fullName>
    </recommendedName>
</protein>
<accession>A0A7J6WEE2</accession>
<name>A0A7J6WEE2_THATH</name>
<comment type="caution">
    <text evidence="1">The sequence shown here is derived from an EMBL/GenBank/DDBJ whole genome shotgun (WGS) entry which is preliminary data.</text>
</comment>
<dbReference type="AlphaFoldDB" id="A0A7J6WEE2"/>
<evidence type="ECO:0008006" key="3">
    <source>
        <dbReference type="Google" id="ProtNLM"/>
    </source>
</evidence>
<evidence type="ECO:0000313" key="1">
    <source>
        <dbReference type="EMBL" id="KAF5195721.1"/>
    </source>
</evidence>
<dbReference type="Proteomes" id="UP000554482">
    <property type="component" value="Unassembled WGS sequence"/>
</dbReference>
<dbReference type="InterPro" id="IPR036691">
    <property type="entry name" value="Endo/exonu/phosph_ase_sf"/>
</dbReference>
<proteinExistence type="predicted"/>
<keyword evidence="2" id="KW-1185">Reference proteome</keyword>
<dbReference type="Gene3D" id="3.60.10.10">
    <property type="entry name" value="Endonuclease/exonuclease/phosphatase"/>
    <property type="match status" value="1"/>
</dbReference>
<dbReference type="OrthoDB" id="1742302at2759"/>
<dbReference type="PANTHER" id="PTHR33710">
    <property type="entry name" value="BNAC02G09200D PROTEIN"/>
    <property type="match status" value="1"/>
</dbReference>
<sequence>MEILKKIDQQYAAGIINVSKLDESDQFLHYHITILSSSLEFILTSVYASNNPSCRLKLWADIVDLRSFVSLPWCVFGDFNNIISSSEKVMGGNSVHPSHIQPFIDCLQEAGLSDLHYIGFHYTWCNNTIGPGRIMSKIDKCLVDSNWLISFTTTNAEFLPHGISDHSPFLVSWHDYQPKARPLRFANYWAQYQDFKSLVEEVWREQIFSDPMNTLNCKLKKQKERLKSWAKHKWHMPSQEGT</sequence>
<dbReference type="SUPFAM" id="SSF56219">
    <property type="entry name" value="DNase I-like"/>
    <property type="match status" value="1"/>
</dbReference>
<organism evidence="1 2">
    <name type="scientific">Thalictrum thalictroides</name>
    <name type="common">Rue-anemone</name>
    <name type="synonym">Anemone thalictroides</name>
    <dbReference type="NCBI Taxonomy" id="46969"/>
    <lineage>
        <taxon>Eukaryota</taxon>
        <taxon>Viridiplantae</taxon>
        <taxon>Streptophyta</taxon>
        <taxon>Embryophyta</taxon>
        <taxon>Tracheophyta</taxon>
        <taxon>Spermatophyta</taxon>
        <taxon>Magnoliopsida</taxon>
        <taxon>Ranunculales</taxon>
        <taxon>Ranunculaceae</taxon>
        <taxon>Thalictroideae</taxon>
        <taxon>Thalictrum</taxon>
    </lineage>
</organism>
<dbReference type="EMBL" id="JABWDY010016955">
    <property type="protein sequence ID" value="KAF5195721.1"/>
    <property type="molecule type" value="Genomic_DNA"/>
</dbReference>
<reference evidence="1 2" key="1">
    <citation type="submission" date="2020-06" db="EMBL/GenBank/DDBJ databases">
        <title>Transcriptomic and genomic resources for Thalictrum thalictroides and T. hernandezii: Facilitating candidate gene discovery in an emerging model plant lineage.</title>
        <authorList>
            <person name="Arias T."/>
            <person name="Riano-Pachon D.M."/>
            <person name="Di Stilio V.S."/>
        </authorList>
    </citation>
    <scope>NUCLEOTIDE SEQUENCE [LARGE SCALE GENOMIC DNA]</scope>
    <source>
        <strain evidence="2">cv. WT478/WT964</strain>
        <tissue evidence="1">Leaves</tissue>
    </source>
</reference>
<dbReference type="PANTHER" id="PTHR33710:SF87">
    <property type="entry name" value="ENDONUCLEASE_EXONUCLEASE_PHOSPHATASE FAMILY PROTEIN"/>
    <property type="match status" value="1"/>
</dbReference>
<evidence type="ECO:0000313" key="2">
    <source>
        <dbReference type="Proteomes" id="UP000554482"/>
    </source>
</evidence>
<gene>
    <name evidence="1" type="ORF">FRX31_014692</name>
</gene>